<evidence type="ECO:0000313" key="2">
    <source>
        <dbReference type="EMBL" id="THV22082.1"/>
    </source>
</evidence>
<evidence type="ECO:0000256" key="1">
    <source>
        <dbReference type="SAM" id="Coils"/>
    </source>
</evidence>
<name>A0A4S8P0I2_9ACTN</name>
<feature type="coiled-coil region" evidence="1">
    <location>
        <begin position="205"/>
        <end position="260"/>
    </location>
</feature>
<dbReference type="Proteomes" id="UP000305792">
    <property type="component" value="Unassembled WGS sequence"/>
</dbReference>
<accession>A0A4S8P0I2</accession>
<organism evidence="2 3">
    <name type="scientific">Glycomyces paridis</name>
    <dbReference type="NCBI Taxonomy" id="2126555"/>
    <lineage>
        <taxon>Bacteria</taxon>
        <taxon>Bacillati</taxon>
        <taxon>Actinomycetota</taxon>
        <taxon>Actinomycetes</taxon>
        <taxon>Glycomycetales</taxon>
        <taxon>Glycomycetaceae</taxon>
        <taxon>Glycomyces</taxon>
    </lineage>
</organism>
<comment type="caution">
    <text evidence="2">The sequence shown here is derived from an EMBL/GenBank/DDBJ whole genome shotgun (WGS) entry which is preliminary data.</text>
</comment>
<keyword evidence="1" id="KW-0175">Coiled coil</keyword>
<dbReference type="EMBL" id="STGX01000024">
    <property type="protein sequence ID" value="THV22082.1"/>
    <property type="molecule type" value="Genomic_DNA"/>
</dbReference>
<proteinExistence type="predicted"/>
<gene>
    <name evidence="2" type="ORF">E9998_23990</name>
</gene>
<dbReference type="AlphaFoldDB" id="A0A4S8P0I2"/>
<dbReference type="RefSeq" id="WP_136532275.1">
    <property type="nucleotide sequence ID" value="NZ_STGX01000024.1"/>
</dbReference>
<sequence length="391" mass="43173">MDGVARPTRFQHTSSDAKALLAAGESGRFEFKRDANAVESKTLATLANWVALEPSREVAHLLVGVDEVTNPATGLTYGIVRGLPKGLEKSVARLQDVASTTYPIPVDLFIVEEAVEEDLPFLRVEVRPTMPPHFDGQGRRQTRMGRSTRPMADEELLQVYLDREAGTFAARFRHTSVELREAVGAVGTQVDQISDAIERRVGAPLEELAATARQAVSAAEDAEAAAMNAGSAADMVEYGVTKVERMVSDLQEVVDELHEDSLESLVLRVAQVRREVWWEFTADTWTRSSAGAERLARVVHEVLSAEISLEATRNTWEVGLWEDVLTDRKAQAKGTLRWWTATVEEARGLLQTPVYPAPELPDMRAELQADRDGALEDPNSLTRKFTNLLDS</sequence>
<dbReference type="OrthoDB" id="5102375at2"/>
<keyword evidence="3" id="KW-1185">Reference proteome</keyword>
<reference evidence="2 3" key="1">
    <citation type="journal article" date="2018" name="Int. J. Syst. Evol. Microbiol.">
        <title>Glycomyces paridis sp. nov., isolated from the medicinal plant Paris polyphylla.</title>
        <authorList>
            <person name="Fang X.M."/>
            <person name="Bai J.L."/>
            <person name="Su J."/>
            <person name="Zhao L.L."/>
            <person name="Liu H.Y."/>
            <person name="Ma B.P."/>
            <person name="Zhang Y.Q."/>
            <person name="Yu L.Y."/>
        </authorList>
    </citation>
    <scope>NUCLEOTIDE SEQUENCE [LARGE SCALE GENOMIC DNA]</scope>
    <source>
        <strain evidence="2 3">CPCC 204357</strain>
    </source>
</reference>
<protein>
    <submittedName>
        <fullName evidence="2">Uncharacterized protein</fullName>
    </submittedName>
</protein>
<evidence type="ECO:0000313" key="3">
    <source>
        <dbReference type="Proteomes" id="UP000305792"/>
    </source>
</evidence>